<keyword evidence="2 4" id="KW-0418">Kinase</keyword>
<dbReference type="Proteomes" id="UP000199444">
    <property type="component" value="Unassembled WGS sequence"/>
</dbReference>
<name>A0A1H0Y1Y5_9BACI</name>
<dbReference type="InterPro" id="IPR002173">
    <property type="entry name" value="Carboh/pur_kinase_PfkB_CS"/>
</dbReference>
<dbReference type="STRING" id="553311.SAMN05216231_0369"/>
<dbReference type="GO" id="GO:0016301">
    <property type="term" value="F:kinase activity"/>
    <property type="evidence" value="ECO:0007669"/>
    <property type="project" value="UniProtKB-KW"/>
</dbReference>
<dbReference type="InterPro" id="IPR036390">
    <property type="entry name" value="WH_DNA-bd_sf"/>
</dbReference>
<keyword evidence="5" id="KW-1185">Reference proteome</keyword>
<dbReference type="Pfam" id="PF00294">
    <property type="entry name" value="PfkB"/>
    <property type="match status" value="1"/>
</dbReference>
<evidence type="ECO:0000259" key="3">
    <source>
        <dbReference type="Pfam" id="PF00294"/>
    </source>
</evidence>
<dbReference type="Pfam" id="PF13412">
    <property type="entry name" value="HTH_24"/>
    <property type="match status" value="1"/>
</dbReference>
<accession>A0A1H0Y1Y5</accession>
<dbReference type="Gene3D" id="1.10.10.10">
    <property type="entry name" value="Winged helix-like DNA-binding domain superfamily/Winged helix DNA-binding domain"/>
    <property type="match status" value="1"/>
</dbReference>
<dbReference type="RefSeq" id="WP_092491252.1">
    <property type="nucleotide sequence ID" value="NZ_FNKD01000001.1"/>
</dbReference>
<feature type="domain" description="Carbohydrate kinase PfkB" evidence="3">
    <location>
        <begin position="58"/>
        <end position="341"/>
    </location>
</feature>
<dbReference type="SUPFAM" id="SSF46785">
    <property type="entry name" value="Winged helix' DNA-binding domain"/>
    <property type="match status" value="1"/>
</dbReference>
<dbReference type="InterPro" id="IPR011611">
    <property type="entry name" value="PfkB_dom"/>
</dbReference>
<gene>
    <name evidence="4" type="ORF">SAMN05216231_0369</name>
</gene>
<dbReference type="PROSITE" id="PS00583">
    <property type="entry name" value="PFKB_KINASES_1"/>
    <property type="match status" value="1"/>
</dbReference>
<dbReference type="Gene3D" id="3.40.1190.20">
    <property type="match status" value="1"/>
</dbReference>
<dbReference type="AlphaFoldDB" id="A0A1H0Y1Y5"/>
<evidence type="ECO:0000313" key="4">
    <source>
        <dbReference type="EMBL" id="SDQ09105.1"/>
    </source>
</evidence>
<evidence type="ECO:0000256" key="1">
    <source>
        <dbReference type="ARBA" id="ARBA00022679"/>
    </source>
</evidence>
<dbReference type="PROSITE" id="PS00584">
    <property type="entry name" value="PFKB_KINASES_2"/>
    <property type="match status" value="1"/>
</dbReference>
<dbReference type="SUPFAM" id="SSF53613">
    <property type="entry name" value="Ribokinase-like"/>
    <property type="match status" value="1"/>
</dbReference>
<sequence>MNENEQKIYDLIKKNAYISQQEMANALELSRPSVANLISGLVKKGYIRGKAYVLNDLKQIVCVGGANLDRKVYVKDSIQLGTSNPIRSTKNAGGVARNIAENLGRLGMDARLLTVSGSDSEWNYIAEQSLPYMNLEDVTHFSNATTGSYTAVLDDTGGLVLGLADMDVFDLMIPEWIQQHVSLLQQAKCILADLNCPKDTLQFLCKFAKSRDIPLILVAVSAPKMKHIPDTLDGLNWMITNLDESNAFFNCDLTPSEVVEKWLALGVENVVITKGKEGAVVGNKAEEIYHVPAIETREIIDVTGAGDAFSSAVAYAWLEGKSLIDITKAGIANATKTLQTDYTVRRDLTALQLQEDMEELS</sequence>
<reference evidence="4 5" key="1">
    <citation type="submission" date="2016-10" db="EMBL/GenBank/DDBJ databases">
        <authorList>
            <person name="de Groot N.N."/>
        </authorList>
    </citation>
    <scope>NUCLEOTIDE SEQUENCE [LARGE SCALE GENOMIC DNA]</scope>
    <source>
        <strain evidence="4 5">CGMCC 1.10449</strain>
    </source>
</reference>
<dbReference type="CDD" id="cd01941">
    <property type="entry name" value="YeiC_kinase_like"/>
    <property type="match status" value="1"/>
</dbReference>
<dbReference type="PANTHER" id="PTHR42909">
    <property type="entry name" value="ZGC:136858"/>
    <property type="match status" value="1"/>
</dbReference>
<dbReference type="EMBL" id="FNKD01000001">
    <property type="protein sequence ID" value="SDQ09105.1"/>
    <property type="molecule type" value="Genomic_DNA"/>
</dbReference>
<dbReference type="InterPro" id="IPR036388">
    <property type="entry name" value="WH-like_DNA-bd_sf"/>
</dbReference>
<organism evidence="4 5">
    <name type="scientific">Virgibacillus salinus</name>
    <dbReference type="NCBI Taxonomy" id="553311"/>
    <lineage>
        <taxon>Bacteria</taxon>
        <taxon>Bacillati</taxon>
        <taxon>Bacillota</taxon>
        <taxon>Bacilli</taxon>
        <taxon>Bacillales</taxon>
        <taxon>Bacillaceae</taxon>
        <taxon>Virgibacillus</taxon>
    </lineage>
</organism>
<dbReference type="InterPro" id="IPR029056">
    <property type="entry name" value="Ribokinase-like"/>
</dbReference>
<dbReference type="GO" id="GO:0004730">
    <property type="term" value="F:pseudouridylate synthase activity"/>
    <property type="evidence" value="ECO:0007669"/>
    <property type="project" value="TreeGrafter"/>
</dbReference>
<evidence type="ECO:0000313" key="5">
    <source>
        <dbReference type="Proteomes" id="UP000199444"/>
    </source>
</evidence>
<evidence type="ECO:0000256" key="2">
    <source>
        <dbReference type="ARBA" id="ARBA00022777"/>
    </source>
</evidence>
<dbReference type="PANTHER" id="PTHR42909:SF4">
    <property type="entry name" value="CARBOHYDRATE KINASE, PFKB FAMILY"/>
    <property type="match status" value="1"/>
</dbReference>
<keyword evidence="1" id="KW-0808">Transferase</keyword>
<proteinExistence type="predicted"/>
<protein>
    <submittedName>
        <fullName evidence="4">Sugar or nucleoside kinase, ribokinase family</fullName>
    </submittedName>
</protein>
<dbReference type="GO" id="GO:0005737">
    <property type="term" value="C:cytoplasm"/>
    <property type="evidence" value="ECO:0007669"/>
    <property type="project" value="TreeGrafter"/>
</dbReference>
<dbReference type="GO" id="GO:0016798">
    <property type="term" value="F:hydrolase activity, acting on glycosyl bonds"/>
    <property type="evidence" value="ECO:0007669"/>
    <property type="project" value="TreeGrafter"/>
</dbReference>